<dbReference type="Proteomes" id="UP000001798">
    <property type="component" value="Chromosome 16"/>
</dbReference>
<dbReference type="AlphaFoldDB" id="A0A384K7P9"/>
<accession>A0A384K7P9</accession>
<reference evidence="1 2" key="2">
    <citation type="journal article" date="2012" name="Eukaryot. Cell">
        <title>Genome update of Botrytis cinerea strains B05.10 and T4.</title>
        <authorList>
            <person name="Staats M."/>
            <person name="van Kan J.A."/>
        </authorList>
    </citation>
    <scope>NUCLEOTIDE SEQUENCE [LARGE SCALE GENOMIC DNA]</scope>
    <source>
        <strain evidence="1 2">B05.10</strain>
    </source>
</reference>
<dbReference type="VEuPathDB" id="FungiDB:Bcin16g05110"/>
<proteinExistence type="predicted"/>
<reference evidence="1 2" key="3">
    <citation type="journal article" date="2017" name="Mol. Plant Pathol.">
        <title>A gapless genome sequence of the fungus Botrytis cinerea.</title>
        <authorList>
            <person name="Van Kan J.A."/>
            <person name="Stassen J.H."/>
            <person name="Mosbach A."/>
            <person name="Van Der Lee T.A."/>
            <person name="Faino L."/>
            <person name="Farmer A.D."/>
            <person name="Papasotiriou D.G."/>
            <person name="Zhou S."/>
            <person name="Seidl M.F."/>
            <person name="Cottam E."/>
            <person name="Edel D."/>
            <person name="Hahn M."/>
            <person name="Schwartz D.C."/>
            <person name="Dietrich R.A."/>
            <person name="Widdison S."/>
            <person name="Scalliet G."/>
        </authorList>
    </citation>
    <scope>NUCLEOTIDE SEQUENCE [LARGE SCALE GENOMIC DNA]</scope>
    <source>
        <strain evidence="1 2">B05.10</strain>
    </source>
</reference>
<organism evidence="1 2">
    <name type="scientific">Botryotinia fuckeliana (strain B05.10)</name>
    <name type="common">Noble rot fungus</name>
    <name type="synonym">Botrytis cinerea</name>
    <dbReference type="NCBI Taxonomy" id="332648"/>
    <lineage>
        <taxon>Eukaryota</taxon>
        <taxon>Fungi</taxon>
        <taxon>Dikarya</taxon>
        <taxon>Ascomycota</taxon>
        <taxon>Pezizomycotina</taxon>
        <taxon>Leotiomycetes</taxon>
        <taxon>Helotiales</taxon>
        <taxon>Sclerotiniaceae</taxon>
        <taxon>Botrytis</taxon>
    </lineage>
</organism>
<sequence>MFMLRKGLLCEIYMTGERSTRYRIFSTRSLIREVPRRTLLEGTISMHIPYAPITLNVYRRTLGDVFVKFPKWIRNGGWLGCIDSAPNFWYTILSTVE</sequence>
<dbReference type="OrthoDB" id="10591209at2759"/>
<dbReference type="GeneID" id="36395025"/>
<dbReference type="KEGG" id="bfu:BCIN_16g05110"/>
<gene>
    <name evidence="1" type="ORF">BCIN_16g05110</name>
</gene>
<keyword evidence="2" id="KW-1185">Reference proteome</keyword>
<protein>
    <submittedName>
        <fullName evidence="1">Uncharacterized protein</fullName>
    </submittedName>
</protein>
<dbReference type="EMBL" id="CP009820">
    <property type="protein sequence ID" value="ATZ58850.1"/>
    <property type="molecule type" value="Genomic_DNA"/>
</dbReference>
<evidence type="ECO:0000313" key="1">
    <source>
        <dbReference type="EMBL" id="ATZ58850.1"/>
    </source>
</evidence>
<reference evidence="1 2" key="1">
    <citation type="journal article" date="2011" name="PLoS Genet.">
        <title>Genomic analysis of the necrotrophic fungal pathogens Sclerotinia sclerotiorum and Botrytis cinerea.</title>
        <authorList>
            <person name="Amselem J."/>
            <person name="Cuomo C.A."/>
            <person name="van Kan J.A."/>
            <person name="Viaud M."/>
            <person name="Benito E.P."/>
            <person name="Couloux A."/>
            <person name="Coutinho P.M."/>
            <person name="de Vries R.P."/>
            <person name="Dyer P.S."/>
            <person name="Fillinger S."/>
            <person name="Fournier E."/>
            <person name="Gout L."/>
            <person name="Hahn M."/>
            <person name="Kohn L."/>
            <person name="Lapalu N."/>
            <person name="Plummer K.M."/>
            <person name="Pradier J.M."/>
            <person name="Quevillon E."/>
            <person name="Sharon A."/>
            <person name="Simon A."/>
            <person name="ten Have A."/>
            <person name="Tudzynski B."/>
            <person name="Tudzynski P."/>
            <person name="Wincker P."/>
            <person name="Andrew M."/>
            <person name="Anthouard V."/>
            <person name="Beever R.E."/>
            <person name="Beffa R."/>
            <person name="Benoit I."/>
            <person name="Bouzid O."/>
            <person name="Brault B."/>
            <person name="Chen Z."/>
            <person name="Choquer M."/>
            <person name="Collemare J."/>
            <person name="Cotton P."/>
            <person name="Danchin E.G."/>
            <person name="Da Silva C."/>
            <person name="Gautier A."/>
            <person name="Giraud C."/>
            <person name="Giraud T."/>
            <person name="Gonzalez C."/>
            <person name="Grossetete S."/>
            <person name="Guldener U."/>
            <person name="Henrissat B."/>
            <person name="Howlett B.J."/>
            <person name="Kodira C."/>
            <person name="Kretschmer M."/>
            <person name="Lappartient A."/>
            <person name="Leroch M."/>
            <person name="Levis C."/>
            <person name="Mauceli E."/>
            <person name="Neuveglise C."/>
            <person name="Oeser B."/>
            <person name="Pearson M."/>
            <person name="Poulain J."/>
            <person name="Poussereau N."/>
            <person name="Quesneville H."/>
            <person name="Rascle C."/>
            <person name="Schumacher J."/>
            <person name="Segurens B."/>
            <person name="Sexton A."/>
            <person name="Silva E."/>
            <person name="Sirven C."/>
            <person name="Soanes D.M."/>
            <person name="Talbot N.J."/>
            <person name="Templeton M."/>
            <person name="Yandava C."/>
            <person name="Yarden O."/>
            <person name="Zeng Q."/>
            <person name="Rollins J.A."/>
            <person name="Lebrun M.H."/>
            <person name="Dickman M."/>
        </authorList>
    </citation>
    <scope>NUCLEOTIDE SEQUENCE [LARGE SCALE GENOMIC DNA]</scope>
    <source>
        <strain evidence="1 2">B05.10</strain>
    </source>
</reference>
<evidence type="ECO:0000313" key="2">
    <source>
        <dbReference type="Proteomes" id="UP000001798"/>
    </source>
</evidence>
<dbReference type="RefSeq" id="XP_024554058.1">
    <property type="nucleotide sequence ID" value="XM_024698241.1"/>
</dbReference>
<name>A0A384K7P9_BOTFB</name>